<dbReference type="EMBL" id="BMSX01000023">
    <property type="protein sequence ID" value="GGR47299.1"/>
    <property type="molecule type" value="Genomic_DNA"/>
</dbReference>
<name>A0A918KYE4_9ACTN</name>
<keyword evidence="2" id="KW-1185">Reference proteome</keyword>
<dbReference type="AlphaFoldDB" id="A0A918KYE4"/>
<organism evidence="1 2">
    <name type="scientific">Streptomyces aurantiogriseus</name>
    <dbReference type="NCBI Taxonomy" id="66870"/>
    <lineage>
        <taxon>Bacteria</taxon>
        <taxon>Bacillati</taxon>
        <taxon>Actinomycetota</taxon>
        <taxon>Actinomycetes</taxon>
        <taxon>Kitasatosporales</taxon>
        <taxon>Streptomycetaceae</taxon>
        <taxon>Streptomyces</taxon>
    </lineage>
</organism>
<reference evidence="1" key="1">
    <citation type="journal article" date="2014" name="Int. J. Syst. Evol. Microbiol.">
        <title>Complete genome sequence of Corynebacterium casei LMG S-19264T (=DSM 44701T), isolated from a smear-ripened cheese.</title>
        <authorList>
            <consortium name="US DOE Joint Genome Institute (JGI-PGF)"/>
            <person name="Walter F."/>
            <person name="Albersmeier A."/>
            <person name="Kalinowski J."/>
            <person name="Ruckert C."/>
        </authorList>
    </citation>
    <scope>NUCLEOTIDE SEQUENCE</scope>
    <source>
        <strain evidence="1">JCM 4346</strain>
    </source>
</reference>
<sequence length="79" mass="8665">MGNAYQLTPLAESLAEHAVQALGSADRVFRARSAFDPTRARREFSLVMTDIQLAISIAPAVRHYVVAAGRRRLRPGCGR</sequence>
<comment type="caution">
    <text evidence="1">The sequence shown here is derived from an EMBL/GenBank/DDBJ whole genome shotgun (WGS) entry which is preliminary data.</text>
</comment>
<protein>
    <submittedName>
        <fullName evidence="1">Uncharacterized protein</fullName>
    </submittedName>
</protein>
<dbReference type="Proteomes" id="UP000658320">
    <property type="component" value="Unassembled WGS sequence"/>
</dbReference>
<evidence type="ECO:0000313" key="2">
    <source>
        <dbReference type="Proteomes" id="UP000658320"/>
    </source>
</evidence>
<proteinExistence type="predicted"/>
<gene>
    <name evidence="1" type="ORF">GCM10010251_75370</name>
</gene>
<evidence type="ECO:0000313" key="1">
    <source>
        <dbReference type="EMBL" id="GGR47299.1"/>
    </source>
</evidence>
<reference evidence="1" key="2">
    <citation type="submission" date="2020-09" db="EMBL/GenBank/DDBJ databases">
        <authorList>
            <person name="Sun Q."/>
            <person name="Ohkuma M."/>
        </authorList>
    </citation>
    <scope>NUCLEOTIDE SEQUENCE</scope>
    <source>
        <strain evidence="1">JCM 4346</strain>
    </source>
</reference>
<accession>A0A918KYE4</accession>